<reference evidence="1" key="1">
    <citation type="submission" date="2014-09" db="EMBL/GenBank/DDBJ databases">
        <authorList>
            <person name="Magalhaes I.L.F."/>
            <person name="Oliveira U."/>
            <person name="Santos F.R."/>
            <person name="Vidigal T.H.D.A."/>
            <person name="Brescovit A.D."/>
            <person name="Santos A.J."/>
        </authorList>
    </citation>
    <scope>NUCLEOTIDE SEQUENCE</scope>
    <source>
        <tissue evidence="1">Shoot tissue taken approximately 20 cm above the soil surface</tissue>
    </source>
</reference>
<dbReference type="EMBL" id="GBRH01259690">
    <property type="protein sequence ID" value="JAD38205.1"/>
    <property type="molecule type" value="Transcribed_RNA"/>
</dbReference>
<organism evidence="1">
    <name type="scientific">Arundo donax</name>
    <name type="common">Giant reed</name>
    <name type="synonym">Donax arundinaceus</name>
    <dbReference type="NCBI Taxonomy" id="35708"/>
    <lineage>
        <taxon>Eukaryota</taxon>
        <taxon>Viridiplantae</taxon>
        <taxon>Streptophyta</taxon>
        <taxon>Embryophyta</taxon>
        <taxon>Tracheophyta</taxon>
        <taxon>Spermatophyta</taxon>
        <taxon>Magnoliopsida</taxon>
        <taxon>Liliopsida</taxon>
        <taxon>Poales</taxon>
        <taxon>Poaceae</taxon>
        <taxon>PACMAD clade</taxon>
        <taxon>Arundinoideae</taxon>
        <taxon>Arundineae</taxon>
        <taxon>Arundo</taxon>
    </lineage>
</organism>
<reference evidence="1" key="2">
    <citation type="journal article" date="2015" name="Data Brief">
        <title>Shoot transcriptome of the giant reed, Arundo donax.</title>
        <authorList>
            <person name="Barrero R.A."/>
            <person name="Guerrero F.D."/>
            <person name="Moolhuijzen P."/>
            <person name="Goolsby J.A."/>
            <person name="Tidwell J."/>
            <person name="Bellgard S.E."/>
            <person name="Bellgard M.I."/>
        </authorList>
    </citation>
    <scope>NUCLEOTIDE SEQUENCE</scope>
    <source>
        <tissue evidence="1">Shoot tissue taken approximately 20 cm above the soil surface</tissue>
    </source>
</reference>
<name>A0A0A8ZN94_ARUDO</name>
<sequence length="35" mass="3848">MQKKASRGCWSTSSCPTRAWTTTCSTEPILLFPGD</sequence>
<accession>A0A0A8ZN94</accession>
<protein>
    <submittedName>
        <fullName evidence="1">Uncharacterized protein</fullName>
    </submittedName>
</protein>
<proteinExistence type="predicted"/>
<dbReference type="AlphaFoldDB" id="A0A0A8ZN94"/>
<evidence type="ECO:0000313" key="1">
    <source>
        <dbReference type="EMBL" id="JAD38205.1"/>
    </source>
</evidence>